<protein>
    <recommendedName>
        <fullName evidence="1">Tetrapyrrole biosynthesis uroporphyrinogen III synthase domain-containing protein</fullName>
    </recommendedName>
</protein>
<accession>A0A5K7S2E3</accession>
<dbReference type="InterPro" id="IPR003754">
    <property type="entry name" value="4pyrrol_synth_uPrphyn_synth"/>
</dbReference>
<reference evidence="2" key="1">
    <citation type="journal article" date="2020" name="Int. J. Syst. Evol. Microbiol.">
        <title>Aquipluma nitroreducens gen. nov. sp. nov., a novel facultatively anaerobic bacterium isolated from a freshwater lake.</title>
        <authorList>
            <person name="Watanabe M."/>
            <person name="Kojima H."/>
            <person name="Fukui M."/>
        </authorList>
    </citation>
    <scope>NUCLEOTIDE SEQUENCE</scope>
    <source>
        <strain evidence="2">MeG22</strain>
    </source>
</reference>
<evidence type="ECO:0000313" key="2">
    <source>
        <dbReference type="EMBL" id="BBE15881.1"/>
    </source>
</evidence>
<proteinExistence type="predicted"/>
<evidence type="ECO:0000313" key="3">
    <source>
        <dbReference type="Proteomes" id="UP001193389"/>
    </source>
</evidence>
<dbReference type="Proteomes" id="UP001193389">
    <property type="component" value="Chromosome"/>
</dbReference>
<dbReference type="Pfam" id="PF02602">
    <property type="entry name" value="HEM4"/>
    <property type="match status" value="1"/>
</dbReference>
<dbReference type="AlphaFoldDB" id="A0A5K7S2E3"/>
<gene>
    <name evidence="2" type="ORF">AQPE_0017</name>
</gene>
<feature type="domain" description="Tetrapyrrole biosynthesis uroporphyrinogen III synthase" evidence="1">
    <location>
        <begin position="20"/>
        <end position="180"/>
    </location>
</feature>
<dbReference type="SUPFAM" id="SSF69618">
    <property type="entry name" value="HemD-like"/>
    <property type="match status" value="1"/>
</dbReference>
<dbReference type="KEGG" id="anf:AQPE_0017"/>
<dbReference type="GO" id="GO:0004852">
    <property type="term" value="F:uroporphyrinogen-III synthase activity"/>
    <property type="evidence" value="ECO:0007669"/>
    <property type="project" value="InterPro"/>
</dbReference>
<dbReference type="EMBL" id="AP018694">
    <property type="protein sequence ID" value="BBE15881.1"/>
    <property type="molecule type" value="Genomic_DNA"/>
</dbReference>
<dbReference type="Gene3D" id="3.40.50.10090">
    <property type="match status" value="1"/>
</dbReference>
<dbReference type="RefSeq" id="WP_318348998.1">
    <property type="nucleotide sequence ID" value="NZ_AP018694.1"/>
</dbReference>
<evidence type="ECO:0000259" key="1">
    <source>
        <dbReference type="Pfam" id="PF02602"/>
    </source>
</evidence>
<sequence length="235" mass="27199">MKTPVFFIGEKLSAVTRQWLQKQHVQYIEQPFFRIEYKKPNLSFFSTMTNTRKQWVITSVYAAHWLIRFHSQIGLGESDRLYCWSEKEAGILKDLNLPISISSYSNISDLAENVISQNQGDSVLFLRGDKLHSEITSVFSVFPLQYSEIEVYKNTPIEKFVSGIFDAYLFFSPSSIENFKASGNFTNQTSLILANENSTARAAWRVFDNKVYLSPEQEELSFVQDSIARWKKENI</sequence>
<dbReference type="GO" id="GO:0033014">
    <property type="term" value="P:tetrapyrrole biosynthetic process"/>
    <property type="evidence" value="ECO:0007669"/>
    <property type="project" value="InterPro"/>
</dbReference>
<keyword evidence="3" id="KW-1185">Reference proteome</keyword>
<organism evidence="2 3">
    <name type="scientific">Aquipluma nitroreducens</name>
    <dbReference type="NCBI Taxonomy" id="2010828"/>
    <lineage>
        <taxon>Bacteria</taxon>
        <taxon>Pseudomonadati</taxon>
        <taxon>Bacteroidota</taxon>
        <taxon>Bacteroidia</taxon>
        <taxon>Marinilabiliales</taxon>
        <taxon>Prolixibacteraceae</taxon>
        <taxon>Aquipluma</taxon>
    </lineage>
</organism>
<name>A0A5K7S2E3_9BACT</name>
<dbReference type="InterPro" id="IPR036108">
    <property type="entry name" value="4pyrrol_syn_uPrphyn_synt_sf"/>
</dbReference>